<evidence type="ECO:0000256" key="1">
    <source>
        <dbReference type="SAM" id="MobiDB-lite"/>
    </source>
</evidence>
<feature type="region of interest" description="Disordered" evidence="1">
    <location>
        <begin position="1"/>
        <end position="22"/>
    </location>
</feature>
<proteinExistence type="predicted"/>
<organism evidence="2 3">
    <name type="scientific">Portunus trituberculatus</name>
    <name type="common">Swimming crab</name>
    <name type="synonym">Neptunus trituberculatus</name>
    <dbReference type="NCBI Taxonomy" id="210409"/>
    <lineage>
        <taxon>Eukaryota</taxon>
        <taxon>Metazoa</taxon>
        <taxon>Ecdysozoa</taxon>
        <taxon>Arthropoda</taxon>
        <taxon>Crustacea</taxon>
        <taxon>Multicrustacea</taxon>
        <taxon>Malacostraca</taxon>
        <taxon>Eumalacostraca</taxon>
        <taxon>Eucarida</taxon>
        <taxon>Decapoda</taxon>
        <taxon>Pleocyemata</taxon>
        <taxon>Brachyura</taxon>
        <taxon>Eubrachyura</taxon>
        <taxon>Portunoidea</taxon>
        <taxon>Portunidae</taxon>
        <taxon>Portuninae</taxon>
        <taxon>Portunus</taxon>
    </lineage>
</organism>
<dbReference type="Proteomes" id="UP000324222">
    <property type="component" value="Unassembled WGS sequence"/>
</dbReference>
<evidence type="ECO:0000313" key="3">
    <source>
        <dbReference type="Proteomes" id="UP000324222"/>
    </source>
</evidence>
<dbReference type="EMBL" id="VSRR010043260">
    <property type="protein sequence ID" value="MPC76396.1"/>
    <property type="molecule type" value="Genomic_DNA"/>
</dbReference>
<comment type="caution">
    <text evidence="2">The sequence shown here is derived from an EMBL/GenBank/DDBJ whole genome shotgun (WGS) entry which is preliminary data.</text>
</comment>
<evidence type="ECO:0000313" key="2">
    <source>
        <dbReference type="EMBL" id="MPC76396.1"/>
    </source>
</evidence>
<sequence>MREMDGPAPLTNEGVTWRPPSESRCISPNDVLEVQTWLLLEQPPLPVPLCLAFSSDLKLADLPRIRRLLRKENRNMHRK</sequence>
<reference evidence="2 3" key="1">
    <citation type="submission" date="2019-05" db="EMBL/GenBank/DDBJ databases">
        <title>Another draft genome of Portunus trituberculatus and its Hox gene families provides insights of decapod evolution.</title>
        <authorList>
            <person name="Jeong J.-H."/>
            <person name="Song I."/>
            <person name="Kim S."/>
            <person name="Choi T."/>
            <person name="Kim D."/>
            <person name="Ryu S."/>
            <person name="Kim W."/>
        </authorList>
    </citation>
    <scope>NUCLEOTIDE SEQUENCE [LARGE SCALE GENOMIC DNA]</scope>
    <source>
        <tissue evidence="2">Muscle</tissue>
    </source>
</reference>
<keyword evidence="3" id="KW-1185">Reference proteome</keyword>
<protein>
    <submittedName>
        <fullName evidence="2">Uncharacterized protein</fullName>
    </submittedName>
</protein>
<name>A0A5B7I373_PORTR</name>
<dbReference type="AlphaFoldDB" id="A0A5B7I373"/>
<accession>A0A5B7I373</accession>
<gene>
    <name evidence="2" type="ORF">E2C01_070806</name>
</gene>